<keyword evidence="9" id="KW-1185">Reference proteome</keyword>
<evidence type="ECO:0000256" key="5">
    <source>
        <dbReference type="SAM" id="MobiDB-lite"/>
    </source>
</evidence>
<keyword evidence="6" id="KW-1133">Transmembrane helix</keyword>
<name>A0A4P8L280_9BACT</name>
<dbReference type="Pfam" id="PF08376">
    <property type="entry name" value="NIT"/>
    <property type="match status" value="1"/>
</dbReference>
<dbReference type="GO" id="GO:0007165">
    <property type="term" value="P:signal transduction"/>
    <property type="evidence" value="ECO:0007669"/>
    <property type="project" value="UniProtKB-KW"/>
</dbReference>
<feature type="transmembrane region" description="Helical" evidence="6">
    <location>
        <begin position="302"/>
        <end position="324"/>
    </location>
</feature>
<dbReference type="Pfam" id="PF00015">
    <property type="entry name" value="MCPsignal"/>
    <property type="match status" value="1"/>
</dbReference>
<dbReference type="RefSeq" id="WP_137423967.1">
    <property type="nucleotide sequence ID" value="NZ_CP040098.1"/>
</dbReference>
<evidence type="ECO:0000256" key="6">
    <source>
        <dbReference type="SAM" id="Phobius"/>
    </source>
</evidence>
<dbReference type="OrthoDB" id="9816383at2"/>
<keyword evidence="4" id="KW-0175">Coiled coil</keyword>
<dbReference type="GO" id="GO:0004888">
    <property type="term" value="F:transmembrane signaling receptor activity"/>
    <property type="evidence" value="ECO:0007669"/>
    <property type="project" value="TreeGrafter"/>
</dbReference>
<keyword evidence="6" id="KW-0812">Transmembrane</keyword>
<dbReference type="InterPro" id="IPR004089">
    <property type="entry name" value="MCPsignal_dom"/>
</dbReference>
<evidence type="ECO:0000259" key="7">
    <source>
        <dbReference type="PROSITE" id="PS50111"/>
    </source>
</evidence>
<dbReference type="GO" id="GO:0006935">
    <property type="term" value="P:chemotaxis"/>
    <property type="evidence" value="ECO:0007669"/>
    <property type="project" value="UniProtKB-KW"/>
</dbReference>
<reference evidence="8 9" key="2">
    <citation type="submission" date="2019-05" db="EMBL/GenBank/DDBJ databases">
        <authorList>
            <person name="Suflita J.M."/>
            <person name="Marks C.R."/>
        </authorList>
    </citation>
    <scope>NUCLEOTIDE SEQUENCE [LARGE SCALE GENOMIC DNA]</scope>
    <source>
        <strain evidence="8 9">ALDC</strain>
    </source>
</reference>
<accession>A0A4P8L280</accession>
<keyword evidence="3" id="KW-0807">Transducer</keyword>
<dbReference type="InterPro" id="IPR013587">
    <property type="entry name" value="Nitrate/nitrite_sensing"/>
</dbReference>
<evidence type="ECO:0000256" key="3">
    <source>
        <dbReference type="PROSITE-ProRule" id="PRU00284"/>
    </source>
</evidence>
<keyword evidence="1" id="KW-0145">Chemotaxis</keyword>
<dbReference type="SUPFAM" id="SSF58104">
    <property type="entry name" value="Methyl-accepting chemotaxis protein (MCP) signaling domain"/>
    <property type="match status" value="1"/>
</dbReference>
<feature type="transmembrane region" description="Helical" evidence="6">
    <location>
        <begin position="12"/>
        <end position="30"/>
    </location>
</feature>
<sequence length="657" mass="70567">MRVGGQWTIGRRIVALAALPLMAVFGFAGVQMRDKVRDVAIEERMDANVRLMAETSRTLTALQKERGLSALELSGEDVKAQLQTQRGETDRAFASLSELLDEATIAEEAKRELRAARENLGRLRDEVDRRMAAGESFKAYSQIVGTLLDVEKACCNANTTKGIGKRLVTISLLDFAKENAGRLRGFGSSVLARKKPLTDGETRALIEYRGAFRASLASPAMVLSKKGEDQLARVQAQPHWNESERLFLDILHGSRDGTFEVDAHAFFQVLSQVIQDLDTVIASELADTVRSVETIRAASVRALWISSGVLAVLLLTMLVVFFVSRRSIIGTLARAVAVFERSAGDLQTSTMEVAVSGTRLADGTARQAASLEEIASAMEEMTSMVRRNTESVKQLDGLANLTAASMKTSHKSLKQTAQAMSEVSTTGAEASKIIKTIDEIAFQTNLLALNAAVEAARAGEAGAGFSVVAEEVRSLAMRAADASRSTQNIIGEMIQQVDNGGKLIGETLTSFIKMGEDAKSVTNLVKEIADASAEQQKGIEQINSAIQELDSAVQQNAASAEETAAASEEMKALAAQILDEARELGDLVVRSKREEALGGVPLSSRREKRTGASGSRAKAVDDRTASRPDASPRSSESGPLFVRKETPAGAAPDFDDF</sequence>
<dbReference type="InterPro" id="IPR051310">
    <property type="entry name" value="MCP_chemotaxis"/>
</dbReference>
<dbReference type="GO" id="GO:0005886">
    <property type="term" value="C:plasma membrane"/>
    <property type="evidence" value="ECO:0007669"/>
    <property type="project" value="TreeGrafter"/>
</dbReference>
<evidence type="ECO:0000256" key="2">
    <source>
        <dbReference type="ARBA" id="ARBA00029447"/>
    </source>
</evidence>
<evidence type="ECO:0000256" key="4">
    <source>
        <dbReference type="SAM" id="Coils"/>
    </source>
</evidence>
<dbReference type="KEGG" id="dax:FDQ92_07310"/>
<protein>
    <recommendedName>
        <fullName evidence="7">Methyl-accepting transducer domain-containing protein</fullName>
    </recommendedName>
</protein>
<dbReference type="Gene3D" id="1.10.287.950">
    <property type="entry name" value="Methyl-accepting chemotaxis protein"/>
    <property type="match status" value="1"/>
</dbReference>
<evidence type="ECO:0000256" key="1">
    <source>
        <dbReference type="ARBA" id="ARBA00022500"/>
    </source>
</evidence>
<feature type="coiled-coil region" evidence="4">
    <location>
        <begin position="96"/>
        <end position="126"/>
    </location>
</feature>
<gene>
    <name evidence="8" type="ORF">FDQ92_07310</name>
</gene>
<dbReference type="PROSITE" id="PS50111">
    <property type="entry name" value="CHEMOTAXIS_TRANSDUC_2"/>
    <property type="match status" value="1"/>
</dbReference>
<evidence type="ECO:0000313" key="9">
    <source>
        <dbReference type="Proteomes" id="UP000298602"/>
    </source>
</evidence>
<feature type="domain" description="Methyl-accepting transducer" evidence="7">
    <location>
        <begin position="342"/>
        <end position="571"/>
    </location>
</feature>
<reference evidence="8 9" key="1">
    <citation type="submission" date="2019-05" db="EMBL/GenBank/DDBJ databases">
        <title>The Complete Genome Sequence of the n-alkane-degrading Desulfoglaeba alkanexedens ALDC reveals multiple alkylsuccinate synthase gene clusters.</title>
        <authorList>
            <person name="Callaghan A.V."/>
            <person name="Davidova I.A."/>
            <person name="Duncan K.E."/>
            <person name="Morris B."/>
            <person name="McInerney M.J."/>
        </authorList>
    </citation>
    <scope>NUCLEOTIDE SEQUENCE [LARGE SCALE GENOMIC DNA]</scope>
    <source>
        <strain evidence="8 9">ALDC</strain>
    </source>
</reference>
<dbReference type="AlphaFoldDB" id="A0A4P8L280"/>
<organism evidence="8 9">
    <name type="scientific">Desulfoglaeba alkanexedens ALDC</name>
    <dbReference type="NCBI Taxonomy" id="980445"/>
    <lineage>
        <taxon>Bacteria</taxon>
        <taxon>Pseudomonadati</taxon>
        <taxon>Thermodesulfobacteriota</taxon>
        <taxon>Syntrophobacteria</taxon>
        <taxon>Syntrophobacterales</taxon>
        <taxon>Syntrophobacteraceae</taxon>
        <taxon>Desulfoglaeba</taxon>
    </lineage>
</organism>
<keyword evidence="6" id="KW-0472">Membrane</keyword>
<comment type="similarity">
    <text evidence="2">Belongs to the methyl-accepting chemotaxis (MCP) protein family.</text>
</comment>
<evidence type="ECO:0000313" key="8">
    <source>
        <dbReference type="EMBL" id="QCQ21998.1"/>
    </source>
</evidence>
<dbReference type="Proteomes" id="UP000298602">
    <property type="component" value="Chromosome"/>
</dbReference>
<dbReference type="PANTHER" id="PTHR43531">
    <property type="entry name" value="PROTEIN ICFG"/>
    <property type="match status" value="1"/>
</dbReference>
<dbReference type="PANTHER" id="PTHR43531:SF11">
    <property type="entry name" value="METHYL-ACCEPTING CHEMOTAXIS PROTEIN 3"/>
    <property type="match status" value="1"/>
</dbReference>
<dbReference type="SMART" id="SM00283">
    <property type="entry name" value="MA"/>
    <property type="match status" value="1"/>
</dbReference>
<proteinExistence type="inferred from homology"/>
<feature type="region of interest" description="Disordered" evidence="5">
    <location>
        <begin position="599"/>
        <end position="657"/>
    </location>
</feature>
<dbReference type="EMBL" id="CP040098">
    <property type="protein sequence ID" value="QCQ21998.1"/>
    <property type="molecule type" value="Genomic_DNA"/>
</dbReference>